<dbReference type="Proteomes" id="UP001153076">
    <property type="component" value="Unassembled WGS sequence"/>
</dbReference>
<dbReference type="OrthoDB" id="60033at2759"/>
<dbReference type="EMBL" id="JAKOGI010000219">
    <property type="protein sequence ID" value="KAJ8439441.1"/>
    <property type="molecule type" value="Genomic_DNA"/>
</dbReference>
<sequence length="270" mass="31046">METNPIPKDGGFKKIHLDRWEFANAGFRRGKKHLLKSIKRRNHGSSNHGRMLQLKRDTEFENLRKEQEALKVEIRDLKQQQQNSDKRLAAIEKRVKYAEWKHRQFVVLIAKLVRRSSSFQQLIDNYKQKKLLRTRDMCKKQRLTSSESLDDGLFPEQGETQNVDQCHEDMVAIQSEMNLFLCSPPLDDLGADPIQHQKSSEASETSSQDLSSGNYLMWEKLMEDDVICEDNEKDGELAADQSKFVHVLEDLIAKPPSLGSLTNVGEVVAP</sequence>
<keyword evidence="1" id="KW-0175">Coiled coil</keyword>
<proteinExistence type="predicted"/>
<dbReference type="GO" id="GO:0003700">
    <property type="term" value="F:DNA-binding transcription factor activity"/>
    <property type="evidence" value="ECO:0007669"/>
    <property type="project" value="TreeGrafter"/>
</dbReference>
<evidence type="ECO:0000313" key="3">
    <source>
        <dbReference type="EMBL" id="KAJ8439441.1"/>
    </source>
</evidence>
<comment type="caution">
    <text evidence="3">The sequence shown here is derived from an EMBL/GenBank/DDBJ whole genome shotgun (WGS) entry which is preliminary data.</text>
</comment>
<feature type="coiled-coil region" evidence="1">
    <location>
        <begin position="60"/>
        <end position="94"/>
    </location>
</feature>
<evidence type="ECO:0000256" key="1">
    <source>
        <dbReference type="SAM" id="Coils"/>
    </source>
</evidence>
<evidence type="ECO:0000313" key="4">
    <source>
        <dbReference type="Proteomes" id="UP001153076"/>
    </source>
</evidence>
<organism evidence="3 4">
    <name type="scientific">Carnegiea gigantea</name>
    <dbReference type="NCBI Taxonomy" id="171969"/>
    <lineage>
        <taxon>Eukaryota</taxon>
        <taxon>Viridiplantae</taxon>
        <taxon>Streptophyta</taxon>
        <taxon>Embryophyta</taxon>
        <taxon>Tracheophyta</taxon>
        <taxon>Spermatophyta</taxon>
        <taxon>Magnoliopsida</taxon>
        <taxon>eudicotyledons</taxon>
        <taxon>Gunneridae</taxon>
        <taxon>Pentapetalae</taxon>
        <taxon>Caryophyllales</taxon>
        <taxon>Cactineae</taxon>
        <taxon>Cactaceae</taxon>
        <taxon>Cactoideae</taxon>
        <taxon>Echinocereeae</taxon>
        <taxon>Carnegiea</taxon>
    </lineage>
</organism>
<dbReference type="GO" id="GO:0006357">
    <property type="term" value="P:regulation of transcription by RNA polymerase II"/>
    <property type="evidence" value="ECO:0007669"/>
    <property type="project" value="TreeGrafter"/>
</dbReference>
<protein>
    <submittedName>
        <fullName evidence="3">Uncharacterized protein</fullName>
    </submittedName>
</protein>
<dbReference type="GO" id="GO:0005634">
    <property type="term" value="C:nucleus"/>
    <property type="evidence" value="ECO:0007669"/>
    <property type="project" value="TreeGrafter"/>
</dbReference>
<gene>
    <name evidence="3" type="ORF">Cgig2_021555</name>
</gene>
<reference evidence="3" key="1">
    <citation type="submission" date="2022-04" db="EMBL/GenBank/DDBJ databases">
        <title>Carnegiea gigantea Genome sequencing and assembly v2.</title>
        <authorList>
            <person name="Copetti D."/>
            <person name="Sanderson M.J."/>
            <person name="Burquez A."/>
            <person name="Wojciechowski M.F."/>
        </authorList>
    </citation>
    <scope>NUCLEOTIDE SEQUENCE</scope>
    <source>
        <strain evidence="3">SGP5-SGP5p</strain>
        <tissue evidence="3">Aerial part</tissue>
    </source>
</reference>
<evidence type="ECO:0000256" key="2">
    <source>
        <dbReference type="SAM" id="MobiDB-lite"/>
    </source>
</evidence>
<name>A0A9Q1QFA9_9CARY</name>
<keyword evidence="4" id="KW-1185">Reference proteome</keyword>
<accession>A0A9Q1QFA9</accession>
<feature type="compositionally biased region" description="Polar residues" evidence="2">
    <location>
        <begin position="196"/>
        <end position="210"/>
    </location>
</feature>
<dbReference type="AlphaFoldDB" id="A0A9Q1QFA9"/>
<dbReference type="GO" id="GO:0034605">
    <property type="term" value="P:cellular response to heat"/>
    <property type="evidence" value="ECO:0007669"/>
    <property type="project" value="TreeGrafter"/>
</dbReference>
<dbReference type="PANTHER" id="PTHR10015:SF337">
    <property type="entry name" value="HEAT STRESS TRANSCRIPTION FACTOR A-3"/>
    <property type="match status" value="1"/>
</dbReference>
<dbReference type="GO" id="GO:0000978">
    <property type="term" value="F:RNA polymerase II cis-regulatory region sequence-specific DNA binding"/>
    <property type="evidence" value="ECO:0007669"/>
    <property type="project" value="TreeGrafter"/>
</dbReference>
<dbReference type="PANTHER" id="PTHR10015">
    <property type="entry name" value="HEAT SHOCK TRANSCRIPTION FACTOR"/>
    <property type="match status" value="1"/>
</dbReference>
<feature type="region of interest" description="Disordered" evidence="2">
    <location>
        <begin position="191"/>
        <end position="210"/>
    </location>
</feature>